<dbReference type="Pfam" id="PF00096">
    <property type="entry name" value="zf-C2H2"/>
    <property type="match status" value="4"/>
</dbReference>
<evidence type="ECO:0000256" key="3">
    <source>
        <dbReference type="ARBA" id="ARBA00022723"/>
    </source>
</evidence>
<dbReference type="GO" id="GO:0001817">
    <property type="term" value="P:regulation of cytokine production"/>
    <property type="evidence" value="ECO:0007669"/>
    <property type="project" value="TreeGrafter"/>
</dbReference>
<dbReference type="InterPro" id="IPR036236">
    <property type="entry name" value="Znf_C2H2_sf"/>
</dbReference>
<evidence type="ECO:0000256" key="10">
    <source>
        <dbReference type="ARBA" id="ARBA00023242"/>
    </source>
</evidence>
<dbReference type="FunFam" id="3.30.160.60:FF:001498">
    <property type="entry name" value="Zinc finger protein 404"/>
    <property type="match status" value="1"/>
</dbReference>
<evidence type="ECO:0000256" key="11">
    <source>
        <dbReference type="PROSITE-ProRule" id="PRU00042"/>
    </source>
</evidence>
<dbReference type="GO" id="GO:0000978">
    <property type="term" value="F:RNA polymerase II cis-regulatory region sequence-specific DNA binding"/>
    <property type="evidence" value="ECO:0007669"/>
    <property type="project" value="TreeGrafter"/>
</dbReference>
<keyword evidence="7" id="KW-0805">Transcription regulation</keyword>
<evidence type="ECO:0000256" key="7">
    <source>
        <dbReference type="ARBA" id="ARBA00023015"/>
    </source>
</evidence>
<evidence type="ECO:0000256" key="1">
    <source>
        <dbReference type="ARBA" id="ARBA00004123"/>
    </source>
</evidence>
<dbReference type="PROSITE" id="PS00028">
    <property type="entry name" value="ZINC_FINGER_C2H2_1"/>
    <property type="match status" value="3"/>
</dbReference>
<feature type="domain" description="C2H2-type" evidence="13">
    <location>
        <begin position="250"/>
        <end position="277"/>
    </location>
</feature>
<dbReference type="PROSITE" id="PS50157">
    <property type="entry name" value="ZINC_FINGER_C2H2_2"/>
    <property type="match status" value="4"/>
</dbReference>
<dbReference type="FunFam" id="3.30.160.60:FF:000213">
    <property type="entry name" value="Zinc finger protein 624"/>
    <property type="match status" value="1"/>
</dbReference>
<sequence length="369" mass="43448">MFHVQTAKMTSVQALRKFINERLTADAGEIFTVFEQTIYPYKEELDRQNRLLEIIFKPQVKLHRTESPQQHIGKHKTSSILEQEEHEAPHIKQEEDIIEVTVTDGESDDSLDSVRDLTTQRLTAAAVEIFAVFEQTIVQYKKDIARQNRLLEITLKPQIKLHRIELQQDHDWRKDQVFKQESSYDLEQGEPEPPQIKEEQEESQCLQFKEEYEEPEPPHIREEQQEPSQSYNQQDKLLVHMETHTSDKPYSCQTCGKHFILQSTLLIHMKIHSAEKLYSCQTCGKSFTMRSHFSDHLKTHTCYSCLTCGKSFSQHFHLLRHMRIHTGEKPYSCETCGKCFLRKSNLLVHMRIHTGERRYSCQTCGERFI</sequence>
<evidence type="ECO:0000256" key="4">
    <source>
        <dbReference type="ARBA" id="ARBA00022737"/>
    </source>
</evidence>
<dbReference type="PANTHER" id="PTHR24399">
    <property type="entry name" value="ZINC FINGER AND BTB DOMAIN-CONTAINING"/>
    <property type="match status" value="1"/>
</dbReference>
<feature type="domain" description="C2H2-type" evidence="13">
    <location>
        <begin position="278"/>
        <end position="301"/>
    </location>
</feature>
<evidence type="ECO:0000313" key="15">
    <source>
        <dbReference type="Proteomes" id="UP000472267"/>
    </source>
</evidence>
<keyword evidence="9" id="KW-0804">Transcription</keyword>
<dbReference type="GO" id="GO:0008270">
    <property type="term" value="F:zinc ion binding"/>
    <property type="evidence" value="ECO:0007669"/>
    <property type="project" value="UniProtKB-KW"/>
</dbReference>
<keyword evidence="15" id="KW-1185">Reference proteome</keyword>
<reference evidence="14" key="1">
    <citation type="submission" date="2019-06" db="EMBL/GenBank/DDBJ databases">
        <authorList>
            <consortium name="Wellcome Sanger Institute Data Sharing"/>
        </authorList>
    </citation>
    <scope>NUCLEOTIDE SEQUENCE [LARGE SCALE GENOMIC DNA]</scope>
</reference>
<dbReference type="Ensembl" id="ENSSFAT00005044915.1">
    <property type="protein sequence ID" value="ENSSFAP00005043366.1"/>
    <property type="gene ID" value="ENSSFAG00005021458.1"/>
</dbReference>
<keyword evidence="8" id="KW-0238">DNA-binding</keyword>
<keyword evidence="5 11" id="KW-0863">Zinc-finger</keyword>
<feature type="domain" description="C2H2-type" evidence="13">
    <location>
        <begin position="303"/>
        <end position="330"/>
    </location>
</feature>
<dbReference type="Gene3D" id="3.30.160.60">
    <property type="entry name" value="Classic Zinc Finger"/>
    <property type="match status" value="5"/>
</dbReference>
<evidence type="ECO:0000256" key="5">
    <source>
        <dbReference type="ARBA" id="ARBA00022771"/>
    </source>
</evidence>
<feature type="domain" description="C2H2-type" evidence="13">
    <location>
        <begin position="331"/>
        <end position="358"/>
    </location>
</feature>
<gene>
    <name evidence="14" type="primary">LOC115406471</name>
</gene>
<evidence type="ECO:0000256" key="12">
    <source>
        <dbReference type="SAM" id="MobiDB-lite"/>
    </source>
</evidence>
<dbReference type="GO" id="GO:0002682">
    <property type="term" value="P:regulation of immune system process"/>
    <property type="evidence" value="ECO:0007669"/>
    <property type="project" value="TreeGrafter"/>
</dbReference>
<accession>A0A672INF7</accession>
<evidence type="ECO:0000256" key="6">
    <source>
        <dbReference type="ARBA" id="ARBA00022833"/>
    </source>
</evidence>
<dbReference type="Proteomes" id="UP000472267">
    <property type="component" value="Chromosome 2"/>
</dbReference>
<evidence type="ECO:0000259" key="13">
    <source>
        <dbReference type="PROSITE" id="PS50157"/>
    </source>
</evidence>
<organism evidence="14 15">
    <name type="scientific">Salarias fasciatus</name>
    <name type="common">Jewelled blenny</name>
    <name type="synonym">Blennius fasciatus</name>
    <dbReference type="NCBI Taxonomy" id="181472"/>
    <lineage>
        <taxon>Eukaryota</taxon>
        <taxon>Metazoa</taxon>
        <taxon>Chordata</taxon>
        <taxon>Craniata</taxon>
        <taxon>Vertebrata</taxon>
        <taxon>Euteleostomi</taxon>
        <taxon>Actinopterygii</taxon>
        <taxon>Neopterygii</taxon>
        <taxon>Teleostei</taxon>
        <taxon>Neoteleostei</taxon>
        <taxon>Acanthomorphata</taxon>
        <taxon>Ovalentaria</taxon>
        <taxon>Blenniimorphae</taxon>
        <taxon>Blenniiformes</taxon>
        <taxon>Blennioidei</taxon>
        <taxon>Blenniidae</taxon>
        <taxon>Salariinae</taxon>
        <taxon>Salarias</taxon>
    </lineage>
</organism>
<dbReference type="InterPro" id="IPR013087">
    <property type="entry name" value="Znf_C2H2_type"/>
</dbReference>
<comment type="subcellular location">
    <subcellularLocation>
        <location evidence="1">Nucleus</location>
    </subcellularLocation>
</comment>
<name>A0A672INF7_SALFA</name>
<comment type="similarity">
    <text evidence="2">Belongs to the krueppel C2H2-type zinc-finger protein family.</text>
</comment>
<keyword evidence="3" id="KW-0479">Metal-binding</keyword>
<keyword evidence="10" id="KW-0539">Nucleus</keyword>
<dbReference type="GO" id="GO:0001227">
    <property type="term" value="F:DNA-binding transcription repressor activity, RNA polymerase II-specific"/>
    <property type="evidence" value="ECO:0007669"/>
    <property type="project" value="TreeGrafter"/>
</dbReference>
<keyword evidence="4" id="KW-0677">Repeat</keyword>
<feature type="region of interest" description="Disordered" evidence="12">
    <location>
        <begin position="182"/>
        <end position="231"/>
    </location>
</feature>
<evidence type="ECO:0000256" key="2">
    <source>
        <dbReference type="ARBA" id="ARBA00006991"/>
    </source>
</evidence>
<evidence type="ECO:0000256" key="9">
    <source>
        <dbReference type="ARBA" id="ARBA00023163"/>
    </source>
</evidence>
<dbReference type="SMART" id="SM00355">
    <property type="entry name" value="ZnF_C2H2"/>
    <property type="match status" value="4"/>
</dbReference>
<reference evidence="14" key="2">
    <citation type="submission" date="2025-08" db="UniProtKB">
        <authorList>
            <consortium name="Ensembl"/>
        </authorList>
    </citation>
    <scope>IDENTIFICATION</scope>
</reference>
<reference evidence="14" key="3">
    <citation type="submission" date="2025-09" db="UniProtKB">
        <authorList>
            <consortium name="Ensembl"/>
        </authorList>
    </citation>
    <scope>IDENTIFICATION</scope>
</reference>
<dbReference type="FunFam" id="3.30.160.60:FF:000065">
    <property type="entry name" value="B-cell CLL/lymphoma 6, member B"/>
    <property type="match status" value="1"/>
</dbReference>
<dbReference type="SUPFAM" id="SSF57667">
    <property type="entry name" value="beta-beta-alpha zinc fingers"/>
    <property type="match status" value="2"/>
</dbReference>
<dbReference type="InParanoid" id="A0A672INF7"/>
<dbReference type="PANTHER" id="PTHR24399:SF54">
    <property type="entry name" value="GASTRULA ZINC FINGER PROTEIN XLCGF26.1-LIKE-RELATED"/>
    <property type="match status" value="1"/>
</dbReference>
<proteinExistence type="inferred from homology"/>
<evidence type="ECO:0000313" key="14">
    <source>
        <dbReference type="Ensembl" id="ENSSFAP00005043366.1"/>
    </source>
</evidence>
<dbReference type="FunFam" id="3.30.160.60:FF:000848">
    <property type="entry name" value="Zinc finger protein 35"/>
    <property type="match status" value="1"/>
</dbReference>
<dbReference type="AlphaFoldDB" id="A0A672INF7"/>
<evidence type="ECO:0000256" key="8">
    <source>
        <dbReference type="ARBA" id="ARBA00023125"/>
    </source>
</evidence>
<dbReference type="GO" id="GO:0005654">
    <property type="term" value="C:nucleoplasm"/>
    <property type="evidence" value="ECO:0007669"/>
    <property type="project" value="TreeGrafter"/>
</dbReference>
<protein>
    <submittedName>
        <fullName evidence="14">Histone-lysine N-methyltransferase PRDM9-like</fullName>
    </submittedName>
</protein>
<keyword evidence="6" id="KW-0862">Zinc</keyword>